<reference evidence="1" key="2">
    <citation type="submission" date="2023-05" db="EMBL/GenBank/DDBJ databases">
        <authorList>
            <consortium name="Lawrence Berkeley National Laboratory"/>
            <person name="Steindorff A."/>
            <person name="Hensen N."/>
            <person name="Bonometti L."/>
            <person name="Westerberg I."/>
            <person name="Brannstrom I.O."/>
            <person name="Guillou S."/>
            <person name="Cros-Aarteil S."/>
            <person name="Calhoun S."/>
            <person name="Haridas S."/>
            <person name="Kuo A."/>
            <person name="Mondo S."/>
            <person name="Pangilinan J."/>
            <person name="Riley R."/>
            <person name="Labutti K."/>
            <person name="Andreopoulos B."/>
            <person name="Lipzen A."/>
            <person name="Chen C."/>
            <person name="Yanf M."/>
            <person name="Daum C."/>
            <person name="Ng V."/>
            <person name="Clum A."/>
            <person name="Ohm R."/>
            <person name="Martin F."/>
            <person name="Silar P."/>
            <person name="Natvig D."/>
            <person name="Lalanne C."/>
            <person name="Gautier V."/>
            <person name="Ament-Velasquez S.L."/>
            <person name="Kruys A."/>
            <person name="Hutchinson M.I."/>
            <person name="Powell A.J."/>
            <person name="Barry K."/>
            <person name="Miller A.N."/>
            <person name="Grigoriev I.V."/>
            <person name="Debuchy R."/>
            <person name="Gladieux P."/>
            <person name="Thoren M.H."/>
            <person name="Johannesson H."/>
        </authorList>
    </citation>
    <scope>NUCLEOTIDE SEQUENCE</scope>
    <source>
        <strain evidence="1">CBS 990.96</strain>
    </source>
</reference>
<accession>A0AAN7BNZ4</accession>
<comment type="caution">
    <text evidence="1">The sequence shown here is derived from an EMBL/GenBank/DDBJ whole genome shotgun (WGS) entry which is preliminary data.</text>
</comment>
<name>A0AAN7BNZ4_9PEZI</name>
<protein>
    <submittedName>
        <fullName evidence="1">Uncharacterized protein</fullName>
    </submittedName>
</protein>
<evidence type="ECO:0000313" key="2">
    <source>
        <dbReference type="Proteomes" id="UP001301958"/>
    </source>
</evidence>
<sequence length="209" mass="22504">MLLVGRRRIDGGIDCSVRQFQSANNLGDDLLEESSKSAIREMIADDVINRTADSTCSRDVASEFLSCPLFCSSVISTMSEVNKIPFFLKAKWPVLLPVQPELALDDEAFAKFLCDTVKPTKFATASAVAIASDPVKTDGDDAVGTEFNLHSQPGFGGRATQTTSQWKRNHGTALTAFSSKRGSGSKFLQSPHPIVYVLSVLLASAKVVS</sequence>
<dbReference type="Proteomes" id="UP001301958">
    <property type="component" value="Unassembled WGS sequence"/>
</dbReference>
<reference evidence="1" key="1">
    <citation type="journal article" date="2023" name="Mol. Phylogenet. Evol.">
        <title>Genome-scale phylogeny and comparative genomics of the fungal order Sordariales.</title>
        <authorList>
            <person name="Hensen N."/>
            <person name="Bonometti L."/>
            <person name="Westerberg I."/>
            <person name="Brannstrom I.O."/>
            <person name="Guillou S."/>
            <person name="Cros-Aarteil S."/>
            <person name="Calhoun S."/>
            <person name="Haridas S."/>
            <person name="Kuo A."/>
            <person name="Mondo S."/>
            <person name="Pangilinan J."/>
            <person name="Riley R."/>
            <person name="LaButti K."/>
            <person name="Andreopoulos B."/>
            <person name="Lipzen A."/>
            <person name="Chen C."/>
            <person name="Yan M."/>
            <person name="Daum C."/>
            <person name="Ng V."/>
            <person name="Clum A."/>
            <person name="Steindorff A."/>
            <person name="Ohm R.A."/>
            <person name="Martin F."/>
            <person name="Silar P."/>
            <person name="Natvig D.O."/>
            <person name="Lalanne C."/>
            <person name="Gautier V."/>
            <person name="Ament-Velasquez S.L."/>
            <person name="Kruys A."/>
            <person name="Hutchinson M.I."/>
            <person name="Powell A.J."/>
            <person name="Barry K."/>
            <person name="Miller A.N."/>
            <person name="Grigoriev I.V."/>
            <person name="Debuchy R."/>
            <person name="Gladieux P."/>
            <person name="Hiltunen Thoren M."/>
            <person name="Johannesson H."/>
        </authorList>
    </citation>
    <scope>NUCLEOTIDE SEQUENCE</scope>
    <source>
        <strain evidence="1">CBS 990.96</strain>
    </source>
</reference>
<organism evidence="1 2">
    <name type="scientific">Podospora fimiseda</name>
    <dbReference type="NCBI Taxonomy" id="252190"/>
    <lineage>
        <taxon>Eukaryota</taxon>
        <taxon>Fungi</taxon>
        <taxon>Dikarya</taxon>
        <taxon>Ascomycota</taxon>
        <taxon>Pezizomycotina</taxon>
        <taxon>Sordariomycetes</taxon>
        <taxon>Sordariomycetidae</taxon>
        <taxon>Sordariales</taxon>
        <taxon>Podosporaceae</taxon>
        <taxon>Podospora</taxon>
    </lineage>
</organism>
<keyword evidence="2" id="KW-1185">Reference proteome</keyword>
<evidence type="ECO:0000313" key="1">
    <source>
        <dbReference type="EMBL" id="KAK4226841.1"/>
    </source>
</evidence>
<dbReference type="AlphaFoldDB" id="A0AAN7BNZ4"/>
<gene>
    <name evidence="1" type="ORF">QBC38DRAFT_216244</name>
</gene>
<dbReference type="EMBL" id="MU865341">
    <property type="protein sequence ID" value="KAK4226841.1"/>
    <property type="molecule type" value="Genomic_DNA"/>
</dbReference>
<proteinExistence type="predicted"/>